<dbReference type="AlphaFoldDB" id="A0A6D2KN59"/>
<name>A0A6D2KN59_9BRAS</name>
<organism evidence="1 2">
    <name type="scientific">Microthlaspi erraticum</name>
    <dbReference type="NCBI Taxonomy" id="1685480"/>
    <lineage>
        <taxon>Eukaryota</taxon>
        <taxon>Viridiplantae</taxon>
        <taxon>Streptophyta</taxon>
        <taxon>Embryophyta</taxon>
        <taxon>Tracheophyta</taxon>
        <taxon>Spermatophyta</taxon>
        <taxon>Magnoliopsida</taxon>
        <taxon>eudicotyledons</taxon>
        <taxon>Gunneridae</taxon>
        <taxon>Pentapetalae</taxon>
        <taxon>rosids</taxon>
        <taxon>malvids</taxon>
        <taxon>Brassicales</taxon>
        <taxon>Brassicaceae</taxon>
        <taxon>Coluteocarpeae</taxon>
        <taxon>Microthlaspi</taxon>
    </lineage>
</organism>
<dbReference type="EMBL" id="CACVBM020001530">
    <property type="protein sequence ID" value="CAA7053392.1"/>
    <property type="molecule type" value="Genomic_DNA"/>
</dbReference>
<gene>
    <name evidence="1" type="ORF">MERR_LOCUS40628</name>
</gene>
<proteinExistence type="predicted"/>
<reference evidence="1" key="1">
    <citation type="submission" date="2020-01" db="EMBL/GenBank/DDBJ databases">
        <authorList>
            <person name="Mishra B."/>
        </authorList>
    </citation>
    <scope>NUCLEOTIDE SEQUENCE [LARGE SCALE GENOMIC DNA]</scope>
</reference>
<dbReference type="InterPro" id="IPR036691">
    <property type="entry name" value="Endo/exonu/phosph_ase_sf"/>
</dbReference>
<protein>
    <recommendedName>
        <fullName evidence="3">Endonuclease/exonuclease/phosphatase domain-containing protein</fullName>
    </recommendedName>
</protein>
<evidence type="ECO:0008006" key="3">
    <source>
        <dbReference type="Google" id="ProtNLM"/>
    </source>
</evidence>
<evidence type="ECO:0000313" key="1">
    <source>
        <dbReference type="EMBL" id="CAA7053392.1"/>
    </source>
</evidence>
<dbReference type="Gene3D" id="3.60.10.10">
    <property type="entry name" value="Endonuclease/exonuclease/phosphatase"/>
    <property type="match status" value="1"/>
</dbReference>
<accession>A0A6D2KN59</accession>
<sequence length="326" mass="38181">MLGDFNEIIHNGEKLGGPRRSVKSFEAFANILSDCGMTELSSKGNMFTWGGMRHTWWIQSRLDRCFGNKEWLSMFPASNEVFLDKRGSDHRPVLVSLQSSQETYRGQFRFDKHFLFQPLVKESVCRAWNKRERSTVVSVAERLRNCRKSLSNWKKNHNMNARDRLHQLEINLEEEQSSFFPSTERLRYLKRELVMAYKEDELFWRQKSRQRWLRSGDHNSKFFHESVKCARNKKNLEFLLEENGVAQKSEAAKGEVAMVYFKELFSSSNPTNFTEWFADFEPRISERMNDALIRVVTDAEIKEDVFSIKASSAPGPDGMTEWSGRT</sequence>
<keyword evidence="2" id="KW-1185">Reference proteome</keyword>
<dbReference type="PANTHER" id="PTHR33710:SF62">
    <property type="entry name" value="DUF4283 DOMAIN PROTEIN"/>
    <property type="match status" value="1"/>
</dbReference>
<dbReference type="Proteomes" id="UP000467841">
    <property type="component" value="Unassembled WGS sequence"/>
</dbReference>
<dbReference type="SUPFAM" id="SSF56219">
    <property type="entry name" value="DNase I-like"/>
    <property type="match status" value="1"/>
</dbReference>
<dbReference type="PANTHER" id="PTHR33710">
    <property type="entry name" value="BNAC02G09200D PROTEIN"/>
    <property type="match status" value="1"/>
</dbReference>
<evidence type="ECO:0000313" key="2">
    <source>
        <dbReference type="Proteomes" id="UP000467841"/>
    </source>
</evidence>
<dbReference type="OrthoDB" id="1111678at2759"/>
<comment type="caution">
    <text evidence="1">The sequence shown here is derived from an EMBL/GenBank/DDBJ whole genome shotgun (WGS) entry which is preliminary data.</text>
</comment>